<feature type="transmembrane region" description="Helical" evidence="2">
    <location>
        <begin position="16"/>
        <end position="38"/>
    </location>
</feature>
<protein>
    <submittedName>
        <fullName evidence="3">Uncharacterized protein</fullName>
    </submittedName>
</protein>
<feature type="compositionally biased region" description="Low complexity" evidence="1">
    <location>
        <begin position="285"/>
        <end position="294"/>
    </location>
</feature>
<dbReference type="Proteomes" id="UP001165565">
    <property type="component" value="Unassembled WGS sequence"/>
</dbReference>
<evidence type="ECO:0000256" key="1">
    <source>
        <dbReference type="SAM" id="MobiDB-lite"/>
    </source>
</evidence>
<feature type="region of interest" description="Disordered" evidence="1">
    <location>
        <begin position="283"/>
        <end position="316"/>
    </location>
</feature>
<keyword evidence="2" id="KW-0472">Membrane</keyword>
<reference evidence="3" key="1">
    <citation type="submission" date="2022-06" db="EMBL/GenBank/DDBJ databases">
        <title>Sphingomonas sp. nov. isolated from rhizosphere soil of tomato.</title>
        <authorList>
            <person name="Dong H."/>
            <person name="Gao R."/>
        </authorList>
    </citation>
    <scope>NUCLEOTIDE SEQUENCE</scope>
    <source>
        <strain evidence="3">MMSM24</strain>
    </source>
</reference>
<accession>A0AA41ZDU2</accession>
<gene>
    <name evidence="3" type="ORF">NEE01_21190</name>
</gene>
<evidence type="ECO:0000313" key="4">
    <source>
        <dbReference type="Proteomes" id="UP001165565"/>
    </source>
</evidence>
<proteinExistence type="predicted"/>
<feature type="region of interest" description="Disordered" evidence="1">
    <location>
        <begin position="49"/>
        <end position="85"/>
    </location>
</feature>
<dbReference type="AlphaFoldDB" id="A0AA41ZDU2"/>
<keyword evidence="4" id="KW-1185">Reference proteome</keyword>
<evidence type="ECO:0000313" key="3">
    <source>
        <dbReference type="EMBL" id="MCW6537301.1"/>
    </source>
</evidence>
<keyword evidence="2" id="KW-1133">Transmembrane helix</keyword>
<feature type="compositionally biased region" description="Low complexity" evidence="1">
    <location>
        <begin position="302"/>
        <end position="316"/>
    </location>
</feature>
<feature type="compositionally biased region" description="Low complexity" evidence="1">
    <location>
        <begin position="49"/>
        <end position="76"/>
    </location>
</feature>
<organism evidence="3 4">
    <name type="scientific">Sphingomonas lycopersici</name>
    <dbReference type="NCBI Taxonomy" id="2951807"/>
    <lineage>
        <taxon>Bacteria</taxon>
        <taxon>Pseudomonadati</taxon>
        <taxon>Pseudomonadota</taxon>
        <taxon>Alphaproteobacteria</taxon>
        <taxon>Sphingomonadales</taxon>
        <taxon>Sphingomonadaceae</taxon>
        <taxon>Sphingomonas</taxon>
    </lineage>
</organism>
<dbReference type="EMBL" id="JANFAV010000020">
    <property type="protein sequence ID" value="MCW6537301.1"/>
    <property type="molecule type" value="Genomic_DNA"/>
</dbReference>
<sequence length="316" mass="32531">MNDPLPSETAARRPRVGLVITTLVVLAFVVGIALMLVAMRNSGGWFVHTPSTTQPAPDAAQPQTAPQPEAQPSPQATVPPTPEALDSRETALAAQLSALEARTASIDSTTAAAAAQAGRAEAMMVAFAARRAIDRGVTLGYLEVQLRERFGQIAAGPVATVIQAARQPVTVAALRQALDANADRLTNGGGDGWVSGWLAGIRHQLGSLIILHDVSTPSQLPAERLARARRLLDAGQVQAALGEVSRLPGAGSSGNWANAARRFIAAHHALDALEAAALMVPPPASADNNNSANAAPPPPAEPAVRAEPAGPAREAI</sequence>
<keyword evidence="2" id="KW-0812">Transmembrane</keyword>
<name>A0AA41ZDU2_9SPHN</name>
<evidence type="ECO:0000256" key="2">
    <source>
        <dbReference type="SAM" id="Phobius"/>
    </source>
</evidence>
<dbReference type="RefSeq" id="WP_265271257.1">
    <property type="nucleotide sequence ID" value="NZ_JANFAU010000006.1"/>
</dbReference>
<comment type="caution">
    <text evidence="3">The sequence shown here is derived from an EMBL/GenBank/DDBJ whole genome shotgun (WGS) entry which is preliminary data.</text>
</comment>